<dbReference type="PANTHER" id="PTHR12121">
    <property type="entry name" value="CARBON CATABOLITE REPRESSOR PROTEIN 4"/>
    <property type="match status" value="1"/>
</dbReference>
<dbReference type="GO" id="GO:0006139">
    <property type="term" value="P:nucleobase-containing compound metabolic process"/>
    <property type="evidence" value="ECO:0007669"/>
    <property type="project" value="UniProtKB-ARBA"/>
</dbReference>
<comment type="caution">
    <text evidence="5">The sequence shown here is derived from an EMBL/GenBank/DDBJ whole genome shotgun (WGS) entry which is preliminary data.</text>
</comment>
<comment type="similarity">
    <text evidence="1">Belongs to the CCR4/nocturin family.</text>
</comment>
<dbReference type="Gene3D" id="3.60.10.10">
    <property type="entry name" value="Endonuclease/exonuclease/phosphatase"/>
    <property type="match status" value="1"/>
</dbReference>
<dbReference type="GO" id="GO:0000175">
    <property type="term" value="F:3'-5'-RNA exonuclease activity"/>
    <property type="evidence" value="ECO:0007669"/>
    <property type="project" value="TreeGrafter"/>
</dbReference>
<reference evidence="5" key="1">
    <citation type="submission" date="2021-02" db="EMBL/GenBank/DDBJ databases">
        <authorList>
            <person name="Nowell W R."/>
        </authorList>
    </citation>
    <scope>NUCLEOTIDE SEQUENCE</scope>
</reference>
<evidence type="ECO:0000256" key="2">
    <source>
        <dbReference type="ARBA" id="ARBA00022801"/>
    </source>
</evidence>
<dbReference type="AlphaFoldDB" id="A0A818TA20"/>
<sequence>MIVRNFVGSLKSLISFFTGRQHLVSYKLLSTSKEWRVVITEHISPASLKREFDGNYVSAHATLHVLQWNTLAQGLSNPENNFIRVKNETIAFDTRKWRILEQILIRKPDLCALEEVDTYDCFLQYHLPKYGYTCFFTPKPKSPCLGFQHDSANFKGPDGILLCFKTDLFDEIQRYHYQKAECDTDQKPAFFSIFELKHKPSSANIIFVGTHLKAKKQFANIRSDQAQTIIQYLTEHYSTRAHIIISGDFNGEADEPFYDIIRKAGFSSAYRTVLNDKEPLFTTWKFRENEGIEQEQCRTIDYIFYKSEGLVPIAILKLPSKEDIGSNGLPSNEYPSDHLALEAIFNINL</sequence>
<dbReference type="EMBL" id="CAJOBD010000519">
    <property type="protein sequence ID" value="CAF3681933.1"/>
    <property type="molecule type" value="Genomic_DNA"/>
</dbReference>
<dbReference type="InterPro" id="IPR005135">
    <property type="entry name" value="Endo/exonuclease/phosphatase"/>
</dbReference>
<evidence type="ECO:0000256" key="3">
    <source>
        <dbReference type="ARBA" id="ARBA00023807"/>
    </source>
</evidence>
<dbReference type="Proteomes" id="UP000663836">
    <property type="component" value="Unassembled WGS sequence"/>
</dbReference>
<dbReference type="Pfam" id="PF03372">
    <property type="entry name" value="Exo_endo_phos"/>
    <property type="match status" value="1"/>
</dbReference>
<feature type="domain" description="Endonuclease/exonuclease/phosphatase" evidence="4">
    <location>
        <begin position="66"/>
        <end position="338"/>
    </location>
</feature>
<evidence type="ECO:0000313" key="5">
    <source>
        <dbReference type="EMBL" id="CAF3681933.1"/>
    </source>
</evidence>
<evidence type="ECO:0000259" key="4">
    <source>
        <dbReference type="Pfam" id="PF03372"/>
    </source>
</evidence>
<keyword evidence="2" id="KW-0378">Hydrolase</keyword>
<gene>
    <name evidence="5" type="ORF">JBS370_LOCUS8260</name>
</gene>
<organism evidence="5 6">
    <name type="scientific">Rotaria sordida</name>
    <dbReference type="NCBI Taxonomy" id="392033"/>
    <lineage>
        <taxon>Eukaryota</taxon>
        <taxon>Metazoa</taxon>
        <taxon>Spiralia</taxon>
        <taxon>Gnathifera</taxon>
        <taxon>Rotifera</taxon>
        <taxon>Eurotatoria</taxon>
        <taxon>Bdelloidea</taxon>
        <taxon>Philodinida</taxon>
        <taxon>Philodinidae</taxon>
        <taxon>Rotaria</taxon>
    </lineage>
</organism>
<protein>
    <recommendedName>
        <fullName evidence="3">Nocturnin</fullName>
    </recommendedName>
</protein>
<proteinExistence type="inferred from homology"/>
<dbReference type="PANTHER" id="PTHR12121:SF45">
    <property type="entry name" value="NOCTURNIN"/>
    <property type="match status" value="1"/>
</dbReference>
<evidence type="ECO:0000313" key="6">
    <source>
        <dbReference type="Proteomes" id="UP000663836"/>
    </source>
</evidence>
<name>A0A818TA20_9BILA</name>
<dbReference type="InterPro" id="IPR050410">
    <property type="entry name" value="CCR4/nocturin_mRNA_transcr"/>
</dbReference>
<accession>A0A818TA20</accession>
<dbReference type="SUPFAM" id="SSF56219">
    <property type="entry name" value="DNase I-like"/>
    <property type="match status" value="1"/>
</dbReference>
<evidence type="ECO:0000256" key="1">
    <source>
        <dbReference type="ARBA" id="ARBA00010774"/>
    </source>
</evidence>
<dbReference type="InterPro" id="IPR036691">
    <property type="entry name" value="Endo/exonu/phosph_ase_sf"/>
</dbReference>